<gene>
    <name evidence="2" type="ORF">JIG36_38100</name>
</gene>
<evidence type="ECO:0000256" key="1">
    <source>
        <dbReference type="SAM" id="MobiDB-lite"/>
    </source>
</evidence>
<comment type="caution">
    <text evidence="2">The sequence shown here is derived from an EMBL/GenBank/DDBJ whole genome shotgun (WGS) entry which is preliminary data.</text>
</comment>
<dbReference type="EMBL" id="JAENHP010000019">
    <property type="protein sequence ID" value="MBM2621331.1"/>
    <property type="molecule type" value="Genomic_DNA"/>
</dbReference>
<protein>
    <submittedName>
        <fullName evidence="2">FHA domain-containing protein</fullName>
    </submittedName>
</protein>
<evidence type="ECO:0000313" key="2">
    <source>
        <dbReference type="EMBL" id="MBM2621331.1"/>
    </source>
</evidence>
<sequence>MSGITGGVLVSYGGQRWALRPGDSLTIGRGQDCDLRLAPDEISRHACLLRVGSDMVVVLNQSEQKPLAIRPPAGEDERVAPGKAGTSVGRPVFDVVFAGRDDEPVSVRVDAGGLLHPAPVVPDPREPPTRGAEDRDLVGHRALSLGGRRAGRDKAALLTPSQRRALIALCEPLLTRNGDDARPRTTGEIAARLGLTHDYARNVVKEVRERLSAAGVPGLLSPDVRVDLRLALARWAVEYGAVTRADLGDLPPRRLG</sequence>
<reference evidence="2 3" key="1">
    <citation type="submission" date="2021-01" db="EMBL/GenBank/DDBJ databases">
        <title>Actinoplanes sp. nov. LDG1-06 isolated from lichen.</title>
        <authorList>
            <person name="Saeng-In P."/>
            <person name="Phongsopitanun W."/>
            <person name="Kanchanasin P."/>
            <person name="Yuki M."/>
            <person name="Kudo T."/>
            <person name="Ohkuma M."/>
            <person name="Tanasupawat S."/>
        </authorList>
    </citation>
    <scope>NUCLEOTIDE SEQUENCE [LARGE SCALE GENOMIC DNA]</scope>
    <source>
        <strain evidence="2 3">LDG1-06</strain>
    </source>
</reference>
<dbReference type="SUPFAM" id="SSF49879">
    <property type="entry name" value="SMAD/FHA domain"/>
    <property type="match status" value="1"/>
</dbReference>
<organism evidence="2 3">
    <name type="scientific">Paractinoplanes ovalisporus</name>
    <dbReference type="NCBI Taxonomy" id="2810368"/>
    <lineage>
        <taxon>Bacteria</taxon>
        <taxon>Bacillati</taxon>
        <taxon>Actinomycetota</taxon>
        <taxon>Actinomycetes</taxon>
        <taxon>Micromonosporales</taxon>
        <taxon>Micromonosporaceae</taxon>
        <taxon>Paractinoplanes</taxon>
    </lineage>
</organism>
<accession>A0ABS2ANG9</accession>
<dbReference type="RefSeq" id="WP_203381311.1">
    <property type="nucleotide sequence ID" value="NZ_JAENHP010000019.1"/>
</dbReference>
<dbReference type="InterPro" id="IPR008984">
    <property type="entry name" value="SMAD_FHA_dom_sf"/>
</dbReference>
<dbReference type="Gene3D" id="2.60.200.20">
    <property type="match status" value="1"/>
</dbReference>
<proteinExistence type="predicted"/>
<feature type="region of interest" description="Disordered" evidence="1">
    <location>
        <begin position="116"/>
        <end position="138"/>
    </location>
</feature>
<keyword evidence="3" id="KW-1185">Reference proteome</keyword>
<feature type="compositionally biased region" description="Basic and acidic residues" evidence="1">
    <location>
        <begin position="123"/>
        <end position="138"/>
    </location>
</feature>
<name>A0ABS2ANG9_9ACTN</name>
<evidence type="ECO:0000313" key="3">
    <source>
        <dbReference type="Proteomes" id="UP000632138"/>
    </source>
</evidence>
<dbReference type="Proteomes" id="UP000632138">
    <property type="component" value="Unassembled WGS sequence"/>
</dbReference>